<gene>
    <name evidence="2" type="ORF">HMPREF9470_03640</name>
</gene>
<comment type="caution">
    <text evidence="2">The sequence shown here is derived from an EMBL/GenBank/DDBJ whole genome shotgun (WGS) entry which is preliminary data.</text>
</comment>
<dbReference type="PANTHER" id="PTHR45947">
    <property type="entry name" value="SULFOQUINOVOSYL TRANSFERASE SQD2"/>
    <property type="match status" value="1"/>
</dbReference>
<dbReference type="Proteomes" id="UP000037392">
    <property type="component" value="Unassembled WGS sequence"/>
</dbReference>
<dbReference type="InterPro" id="IPR050194">
    <property type="entry name" value="Glycosyltransferase_grp1"/>
</dbReference>
<organism evidence="2 3">
    <name type="scientific">[Clostridium] citroniae WAL-19142</name>
    <dbReference type="NCBI Taxonomy" id="742734"/>
    <lineage>
        <taxon>Bacteria</taxon>
        <taxon>Bacillati</taxon>
        <taxon>Bacillota</taxon>
        <taxon>Clostridia</taxon>
        <taxon>Lachnospirales</taxon>
        <taxon>Lachnospiraceae</taxon>
        <taxon>Enterocloster</taxon>
    </lineage>
</organism>
<dbReference type="OrthoDB" id="9790710at2"/>
<dbReference type="RefSeq" id="WP_048930434.1">
    <property type="nucleotide sequence ID" value="NZ_KQ235880.1"/>
</dbReference>
<dbReference type="CDD" id="cd03801">
    <property type="entry name" value="GT4_PimA-like"/>
    <property type="match status" value="1"/>
</dbReference>
<dbReference type="AlphaFoldDB" id="A0A0J9BVK9"/>
<reference evidence="2 3" key="1">
    <citation type="submission" date="2011-04" db="EMBL/GenBank/DDBJ databases">
        <title>The Genome Sequence of Clostridium citroniae WAL-19142.</title>
        <authorList>
            <consortium name="The Broad Institute Genome Sequencing Platform"/>
            <person name="Earl A."/>
            <person name="Ward D."/>
            <person name="Feldgarden M."/>
            <person name="Gevers D."/>
            <person name="Warren Y.A."/>
            <person name="Tyrrell K.L."/>
            <person name="Citron D.M."/>
            <person name="Goldstein E.J."/>
            <person name="Daigneault M."/>
            <person name="Allen-Vercoe E."/>
            <person name="Young S.K."/>
            <person name="Zeng Q."/>
            <person name="Gargeya S."/>
            <person name="Fitzgerald M."/>
            <person name="Haas B."/>
            <person name="Abouelleil A."/>
            <person name="Alvarado L."/>
            <person name="Arachchi H.M."/>
            <person name="Berlin A."/>
            <person name="Brown A."/>
            <person name="Chapman S.B."/>
            <person name="Chen Z."/>
            <person name="Dunbar C."/>
            <person name="Freedman E."/>
            <person name="Gearin G."/>
            <person name="Gellesch M."/>
            <person name="Goldberg J."/>
            <person name="Griggs A."/>
            <person name="Gujja S."/>
            <person name="Heilman E.R."/>
            <person name="Heiman D."/>
            <person name="Howarth C."/>
            <person name="Larson L."/>
            <person name="Lui A."/>
            <person name="MacDonald P.J."/>
            <person name="Mehta T."/>
            <person name="Montmayeur A."/>
            <person name="Murphy C."/>
            <person name="Neiman D."/>
            <person name="Pearson M."/>
            <person name="Priest M."/>
            <person name="Roberts A."/>
            <person name="Saif S."/>
            <person name="Shea T."/>
            <person name="Shenoy N."/>
            <person name="Sisk P."/>
            <person name="Stolte C."/>
            <person name="Sykes S."/>
            <person name="White J."/>
            <person name="Yandava C."/>
            <person name="Wortman J."/>
            <person name="Nusbaum C."/>
            <person name="Birren B."/>
        </authorList>
    </citation>
    <scope>NUCLEOTIDE SEQUENCE [LARGE SCALE GENOMIC DNA]</scope>
    <source>
        <strain evidence="2 3">WAL-19142</strain>
    </source>
</reference>
<accession>A0A0J9BVK9</accession>
<dbReference type="Pfam" id="PF00534">
    <property type="entry name" value="Glycos_transf_1"/>
    <property type="match status" value="1"/>
</dbReference>
<feature type="domain" description="Glycosyl transferase family 1" evidence="1">
    <location>
        <begin position="178"/>
        <end position="329"/>
    </location>
</feature>
<dbReference type="PATRIC" id="fig|742734.4.peg.3906"/>
<dbReference type="EMBL" id="ADLK01000028">
    <property type="protein sequence ID" value="KMW16987.1"/>
    <property type="molecule type" value="Genomic_DNA"/>
</dbReference>
<dbReference type="InterPro" id="IPR001296">
    <property type="entry name" value="Glyco_trans_1"/>
</dbReference>
<evidence type="ECO:0000313" key="3">
    <source>
        <dbReference type="Proteomes" id="UP000037392"/>
    </source>
</evidence>
<name>A0A0J9BVK9_9FIRM</name>
<dbReference type="Gene3D" id="3.40.50.2000">
    <property type="entry name" value="Glycogen Phosphorylase B"/>
    <property type="match status" value="1"/>
</dbReference>
<sequence>MILFISNFVSPHTIPLCNEIVKQYKGDFYFIETRKMTSERSGLGYDKYRDLSFVVSHEEFCLKRTYYQSLIDEAEAVIVSFGSIDINLLNERINKNRLCLLMSERLFKKGIAKIVDYRLWKNIFFFKSVYHRNVHLLCMGAYVAKDFRLCGFNHKHMWKFGYITETKKESLEEILSLKVHDEKRILWVGRMIWWKRPMQIIKATEKLHRMGYSFSLDIVGDGKKFKKIKRYVENNHIRQIKVHGLMRNEEVLNLMMNANIFVATSNRLEGWGAVINEAENCACAIIASKAMGATEYLVENDLNGYWYDNTQRGLTRTLEKALNDSSLLEKGVTGYHFITTEWSPQNAACRLLELIRELLLNDVVEVGKCGRIQICERA</sequence>
<proteinExistence type="predicted"/>
<dbReference type="GO" id="GO:0016757">
    <property type="term" value="F:glycosyltransferase activity"/>
    <property type="evidence" value="ECO:0007669"/>
    <property type="project" value="InterPro"/>
</dbReference>
<dbReference type="PANTHER" id="PTHR45947:SF3">
    <property type="entry name" value="SULFOQUINOVOSYL TRANSFERASE SQD2"/>
    <property type="match status" value="1"/>
</dbReference>
<evidence type="ECO:0000259" key="1">
    <source>
        <dbReference type="Pfam" id="PF00534"/>
    </source>
</evidence>
<dbReference type="GeneID" id="93162544"/>
<evidence type="ECO:0000313" key="2">
    <source>
        <dbReference type="EMBL" id="KMW16987.1"/>
    </source>
</evidence>
<dbReference type="SUPFAM" id="SSF53756">
    <property type="entry name" value="UDP-Glycosyltransferase/glycogen phosphorylase"/>
    <property type="match status" value="1"/>
</dbReference>
<protein>
    <recommendedName>
        <fullName evidence="1">Glycosyl transferase family 1 domain-containing protein</fullName>
    </recommendedName>
</protein>